<evidence type="ECO:0000259" key="2">
    <source>
        <dbReference type="Pfam" id="PF03061"/>
    </source>
</evidence>
<name>A0A8J7V1X2_9PROT</name>
<keyword evidence="4" id="KW-1185">Reference proteome</keyword>
<dbReference type="RefSeq" id="WP_210681378.1">
    <property type="nucleotide sequence ID" value="NZ_JAGMWN010000003.1"/>
</dbReference>
<dbReference type="Pfam" id="PF03061">
    <property type="entry name" value="4HBT"/>
    <property type="match status" value="1"/>
</dbReference>
<dbReference type="GO" id="GO:0016289">
    <property type="term" value="F:acyl-CoA hydrolase activity"/>
    <property type="evidence" value="ECO:0007669"/>
    <property type="project" value="UniProtKB-ARBA"/>
</dbReference>
<organism evidence="3 4">
    <name type="scientific">Marivibrio halodurans</name>
    <dbReference type="NCBI Taxonomy" id="2039722"/>
    <lineage>
        <taxon>Bacteria</taxon>
        <taxon>Pseudomonadati</taxon>
        <taxon>Pseudomonadota</taxon>
        <taxon>Alphaproteobacteria</taxon>
        <taxon>Rhodospirillales</taxon>
        <taxon>Rhodospirillaceae</taxon>
        <taxon>Marivibrio</taxon>
    </lineage>
</organism>
<evidence type="ECO:0000313" key="4">
    <source>
        <dbReference type="Proteomes" id="UP000672602"/>
    </source>
</evidence>
<dbReference type="InterPro" id="IPR006683">
    <property type="entry name" value="Thioestr_dom"/>
</dbReference>
<dbReference type="AlphaFoldDB" id="A0A8J7V1X2"/>
<dbReference type="SUPFAM" id="SSF54637">
    <property type="entry name" value="Thioesterase/thiol ester dehydrase-isomerase"/>
    <property type="match status" value="1"/>
</dbReference>
<keyword evidence="1" id="KW-0378">Hydrolase</keyword>
<dbReference type="Gene3D" id="3.10.129.10">
    <property type="entry name" value="Hotdog Thioesterase"/>
    <property type="match status" value="1"/>
</dbReference>
<dbReference type="EMBL" id="JAGMWN010000003">
    <property type="protein sequence ID" value="MBP5856785.1"/>
    <property type="molecule type" value="Genomic_DNA"/>
</dbReference>
<gene>
    <name evidence="3" type="ORF">KAJ83_07180</name>
</gene>
<dbReference type="CDD" id="cd03443">
    <property type="entry name" value="PaaI_thioesterase"/>
    <property type="match status" value="1"/>
</dbReference>
<feature type="domain" description="Thioesterase" evidence="2">
    <location>
        <begin position="50"/>
        <end position="121"/>
    </location>
</feature>
<evidence type="ECO:0000313" key="3">
    <source>
        <dbReference type="EMBL" id="MBP5856785.1"/>
    </source>
</evidence>
<dbReference type="InterPro" id="IPR029069">
    <property type="entry name" value="HotDog_dom_sf"/>
</dbReference>
<dbReference type="Proteomes" id="UP000672602">
    <property type="component" value="Unassembled WGS sequence"/>
</dbReference>
<protein>
    <submittedName>
        <fullName evidence="3">PaaI family thioesterase</fullName>
    </submittedName>
</protein>
<proteinExistence type="predicted"/>
<dbReference type="InterPro" id="IPR003736">
    <property type="entry name" value="PAAI_dom"/>
</dbReference>
<reference evidence="3" key="1">
    <citation type="submission" date="2021-04" db="EMBL/GenBank/DDBJ databases">
        <authorList>
            <person name="Zhang D.-C."/>
        </authorList>
    </citation>
    <scope>NUCLEOTIDE SEQUENCE</scope>
    <source>
        <strain evidence="3">CGMCC 1.15697</strain>
    </source>
</reference>
<accession>A0A8J7V1X2</accession>
<sequence>MPAKLTRAALDRILAEEAPFADMHGFVVEEIGEATARCRLPYSDVSIRPGGTISGPAMFALADFTLWIAVMARIGPVPLAVTTDMTIHFLTKPGKGDDLIGQARLLKNGRRLCVGEVTIFGASDPAETPVAHVTGTYSIPPDPSR</sequence>
<dbReference type="NCBIfam" id="TIGR00369">
    <property type="entry name" value="unchar_dom_1"/>
    <property type="match status" value="1"/>
</dbReference>
<comment type="caution">
    <text evidence="3">The sequence shown here is derived from an EMBL/GenBank/DDBJ whole genome shotgun (WGS) entry which is preliminary data.</text>
</comment>
<evidence type="ECO:0000256" key="1">
    <source>
        <dbReference type="ARBA" id="ARBA00022801"/>
    </source>
</evidence>